<dbReference type="Proteomes" id="UP000031561">
    <property type="component" value="Unassembled WGS sequence"/>
</dbReference>
<evidence type="ECO:0000256" key="1">
    <source>
        <dbReference type="SAM" id="Phobius"/>
    </source>
</evidence>
<evidence type="ECO:0000313" key="2">
    <source>
        <dbReference type="EMBL" id="MCM1984202.1"/>
    </source>
</evidence>
<keyword evidence="1" id="KW-0812">Transmembrane</keyword>
<dbReference type="PROSITE" id="PS00409">
    <property type="entry name" value="PROKAR_NTER_METHYL"/>
    <property type="match status" value="1"/>
</dbReference>
<keyword evidence="1" id="KW-1133">Transmembrane helix</keyword>
<sequence length="212" mass="23009">MKQTREPSILLIQGVSLPELLVGLVLAGFVLSLSAMTLINLGSVSTSSRTQSERRVHLNRALDYISNDVREARAVQLTKPSSWVDPSGYEAVFFLDKPYKVLDSSDEDPANDKDNVVGYYVKTPSVSEGWRTDKVIYRVYHNGSQYVVSPLVDGITNAVPPSCTGGGTVAGNAGLRVNLESAATQIQICLQGKTTADKLPYVVSSRVSVRNF</sequence>
<evidence type="ECO:0000313" key="3">
    <source>
        <dbReference type="Proteomes" id="UP000031561"/>
    </source>
</evidence>
<reference evidence="2 3" key="1">
    <citation type="journal article" date="2015" name="Genome Announc.">
        <title>Draft Genome Sequence of Filamentous Marine Cyanobacterium Lyngbya confervoides Strain BDU141951.</title>
        <authorList>
            <person name="Chandrababunaidu M.M."/>
            <person name="Sen D."/>
            <person name="Tripathy S."/>
        </authorList>
    </citation>
    <scope>NUCLEOTIDE SEQUENCE [LARGE SCALE GENOMIC DNA]</scope>
    <source>
        <strain evidence="2 3">BDU141951</strain>
    </source>
</reference>
<comment type="caution">
    <text evidence="2">The sequence shown here is derived from an EMBL/GenBank/DDBJ whole genome shotgun (WGS) entry which is preliminary data.</text>
</comment>
<evidence type="ECO:0008006" key="4">
    <source>
        <dbReference type="Google" id="ProtNLM"/>
    </source>
</evidence>
<keyword evidence="1" id="KW-0472">Membrane</keyword>
<keyword evidence="3" id="KW-1185">Reference proteome</keyword>
<dbReference type="AlphaFoldDB" id="A0ABD4T6L2"/>
<dbReference type="RefSeq" id="WP_166275895.1">
    <property type="nucleotide sequence ID" value="NZ_JTHE03000088.1"/>
</dbReference>
<dbReference type="EMBL" id="JTHE03000088">
    <property type="protein sequence ID" value="MCM1984202.1"/>
    <property type="molecule type" value="Genomic_DNA"/>
</dbReference>
<feature type="transmembrane region" description="Helical" evidence="1">
    <location>
        <begin position="20"/>
        <end position="41"/>
    </location>
</feature>
<proteinExistence type="predicted"/>
<protein>
    <recommendedName>
        <fullName evidence="4">Prepilin-type N-terminal cleavage/methylation domain-containing protein</fullName>
    </recommendedName>
</protein>
<name>A0ABD4T6L2_9CYAN</name>
<gene>
    <name evidence="2" type="ORF">QQ91_0015360</name>
</gene>
<organism evidence="2 3">
    <name type="scientific">Lyngbya confervoides BDU141951</name>
    <dbReference type="NCBI Taxonomy" id="1574623"/>
    <lineage>
        <taxon>Bacteria</taxon>
        <taxon>Bacillati</taxon>
        <taxon>Cyanobacteriota</taxon>
        <taxon>Cyanophyceae</taxon>
        <taxon>Oscillatoriophycideae</taxon>
        <taxon>Oscillatoriales</taxon>
        <taxon>Microcoleaceae</taxon>
        <taxon>Lyngbya</taxon>
    </lineage>
</organism>
<accession>A0ABD4T6L2</accession>
<dbReference type="InterPro" id="IPR012902">
    <property type="entry name" value="N_methyl_site"/>
</dbReference>